<proteinExistence type="predicted"/>
<name>A0ABY6V3E5_BIOOC</name>
<feature type="domain" description="DUF7053" evidence="2">
    <location>
        <begin position="2"/>
        <end position="31"/>
    </location>
</feature>
<keyword evidence="4" id="KW-1185">Reference proteome</keyword>
<evidence type="ECO:0000313" key="3">
    <source>
        <dbReference type="EMBL" id="VUC37678.1"/>
    </source>
</evidence>
<reference evidence="3 4" key="1">
    <citation type="submission" date="2019-06" db="EMBL/GenBank/DDBJ databases">
        <authorList>
            <person name="Broberg M."/>
        </authorList>
    </citation>
    <scope>NUCLEOTIDE SEQUENCE [LARGE SCALE GENOMIC DNA]</scope>
</reference>
<feature type="non-terminal residue" evidence="3">
    <location>
        <position position="1"/>
    </location>
</feature>
<comment type="caution">
    <text evidence="3">The sequence shown here is derived from an EMBL/GenBank/DDBJ whole genome shotgun (WGS) entry which is preliminary data.</text>
</comment>
<feature type="region of interest" description="Disordered" evidence="1">
    <location>
        <begin position="39"/>
        <end position="98"/>
    </location>
</feature>
<dbReference type="Pfam" id="PF23155">
    <property type="entry name" value="DUF7053"/>
    <property type="match status" value="1"/>
</dbReference>
<organism evidence="3 4">
    <name type="scientific">Bionectria ochroleuca</name>
    <name type="common">Gliocladium roseum</name>
    <dbReference type="NCBI Taxonomy" id="29856"/>
    <lineage>
        <taxon>Eukaryota</taxon>
        <taxon>Fungi</taxon>
        <taxon>Dikarya</taxon>
        <taxon>Ascomycota</taxon>
        <taxon>Pezizomycotina</taxon>
        <taxon>Sordariomycetes</taxon>
        <taxon>Hypocreomycetidae</taxon>
        <taxon>Hypocreales</taxon>
        <taxon>Bionectriaceae</taxon>
        <taxon>Clonostachys</taxon>
    </lineage>
</organism>
<protein>
    <recommendedName>
        <fullName evidence="2">DUF7053 domain-containing protein</fullName>
    </recommendedName>
</protein>
<dbReference type="EMBL" id="CABFNS010001033">
    <property type="protein sequence ID" value="VUC37678.1"/>
    <property type="molecule type" value="Genomic_DNA"/>
</dbReference>
<feature type="compositionally biased region" description="Low complexity" evidence="1">
    <location>
        <begin position="60"/>
        <end position="70"/>
    </location>
</feature>
<dbReference type="InterPro" id="IPR055481">
    <property type="entry name" value="DUF7053"/>
</dbReference>
<evidence type="ECO:0000313" key="4">
    <source>
        <dbReference type="Proteomes" id="UP000766486"/>
    </source>
</evidence>
<accession>A0ABY6V3E5</accession>
<sequence length="123" mass="12614">FRCNFLMAGFVKKTLSKAHGTVVEAMGRKAQLVGAPAGPPAPIGSVTHGGGGVAPFAVPQQQQHHGGVVQYGSGRDEGGGSIPGAAFQQAPPPWAAPDVQNRAHAPMIFSELDATGDHKIQAR</sequence>
<dbReference type="Proteomes" id="UP000766486">
    <property type="component" value="Unassembled WGS sequence"/>
</dbReference>
<evidence type="ECO:0000256" key="1">
    <source>
        <dbReference type="SAM" id="MobiDB-lite"/>
    </source>
</evidence>
<gene>
    <name evidence="3" type="ORF">CLO192961_LOCUS479066</name>
</gene>
<evidence type="ECO:0000259" key="2">
    <source>
        <dbReference type="Pfam" id="PF23155"/>
    </source>
</evidence>